<dbReference type="PANTHER" id="PTHR33459:SF7">
    <property type="entry name" value="DD-GDCA PROTEIN"/>
    <property type="match status" value="1"/>
</dbReference>
<evidence type="ECO:0000313" key="2">
    <source>
        <dbReference type="EMBL" id="KYQ88863.1"/>
    </source>
</evidence>
<evidence type="ECO:0008006" key="4">
    <source>
        <dbReference type="Google" id="ProtNLM"/>
    </source>
</evidence>
<reference evidence="2 3" key="1">
    <citation type="submission" date="2015-12" db="EMBL/GenBank/DDBJ databases">
        <title>Dictyostelia acquired genes for synthesis and detection of signals that induce cell-type specialization by lateral gene transfer from prokaryotes.</title>
        <authorList>
            <person name="Gloeckner G."/>
            <person name="Schaap P."/>
        </authorList>
    </citation>
    <scope>NUCLEOTIDE SEQUENCE [LARGE SCALE GENOMIC DNA]</scope>
    <source>
        <strain evidence="2 3">TK</strain>
    </source>
</reference>
<dbReference type="AlphaFoldDB" id="A0A151Z4G3"/>
<feature type="signal peptide" evidence="1">
    <location>
        <begin position="1"/>
        <end position="19"/>
    </location>
</feature>
<dbReference type="InterPro" id="IPR052326">
    <property type="entry name" value="Diff-Dev_Assoc_Protein"/>
</dbReference>
<comment type="caution">
    <text evidence="2">The sequence shown here is derived from an EMBL/GenBank/DDBJ whole genome shotgun (WGS) entry which is preliminary data.</text>
</comment>
<keyword evidence="3" id="KW-1185">Reference proteome</keyword>
<name>A0A151Z4G3_TIELA</name>
<dbReference type="OrthoDB" id="4405280at2759"/>
<dbReference type="InParanoid" id="A0A151Z4G3"/>
<evidence type="ECO:0000313" key="3">
    <source>
        <dbReference type="Proteomes" id="UP000076078"/>
    </source>
</evidence>
<sequence>MYKLTSLFIIILYIGISQQQCTDFSCATEGMKCTGDFTSFSGGDLYPPESKLCTSGYYCNNQNICKKLAQEGEACYENYCNGTVQVCYPNSNGCLPGLTCFKQSTESPATCQYLQYLTVGQECESTLQCAYTLECNQTSGLCEISQQIKDQLPPGAECSAALHCQGTQYCDNSKCVSVVDAGANCTQYFQCNYGTTCINNTCTPIMTVGEGGSCAESSDMCNVGENLYCDSDTKECTKMPPLVQGDCSDSSIAACGYAQSCLCSTSNRTLGQCESIITSNLSQCKSAYMSFFTCLKDNNSPLLLSGINVIAKPSSVMKNCYQTYCDLYISCSQFSGVLGNCNNDPILNTICSAVSSSPSNFLPSIQLFLFILYITTIIIIL</sequence>
<evidence type="ECO:0000256" key="1">
    <source>
        <dbReference type="SAM" id="SignalP"/>
    </source>
</evidence>
<dbReference type="PANTHER" id="PTHR33459">
    <property type="entry name" value="DD-GDCA PROTEIN"/>
    <property type="match status" value="1"/>
</dbReference>
<dbReference type="Proteomes" id="UP000076078">
    <property type="component" value="Unassembled WGS sequence"/>
</dbReference>
<feature type="chain" id="PRO_5007592806" description="Paramecium surface antigen repeat-containing protein" evidence="1">
    <location>
        <begin position="20"/>
        <end position="381"/>
    </location>
</feature>
<keyword evidence="1" id="KW-0732">Signal</keyword>
<organism evidence="2 3">
    <name type="scientific">Tieghemostelium lacteum</name>
    <name type="common">Slime mold</name>
    <name type="synonym">Dictyostelium lacteum</name>
    <dbReference type="NCBI Taxonomy" id="361077"/>
    <lineage>
        <taxon>Eukaryota</taxon>
        <taxon>Amoebozoa</taxon>
        <taxon>Evosea</taxon>
        <taxon>Eumycetozoa</taxon>
        <taxon>Dictyostelia</taxon>
        <taxon>Dictyosteliales</taxon>
        <taxon>Raperosteliaceae</taxon>
        <taxon>Tieghemostelium</taxon>
    </lineage>
</organism>
<proteinExistence type="predicted"/>
<dbReference type="OMA" id="FNEICEC"/>
<dbReference type="EMBL" id="LODT01000047">
    <property type="protein sequence ID" value="KYQ88863.1"/>
    <property type="molecule type" value="Genomic_DNA"/>
</dbReference>
<protein>
    <recommendedName>
        <fullName evidence="4">Paramecium surface antigen repeat-containing protein</fullName>
    </recommendedName>
</protein>
<accession>A0A151Z4G3</accession>
<gene>
    <name evidence="2" type="ORF">DLAC_10667</name>
</gene>